<reference evidence="7 8" key="2">
    <citation type="journal article" date="2011" name="Stand. Genomic Sci.">
        <title>Complete genome sequence of Isosphaera pallida type strain (IS1B).</title>
        <authorList>
            <consortium name="US DOE Joint Genome Institute (JGI-PGF)"/>
            <person name="Goker M."/>
            <person name="Cleland D."/>
            <person name="Saunders E."/>
            <person name="Lapidus A."/>
            <person name="Nolan M."/>
            <person name="Lucas S."/>
            <person name="Hammon N."/>
            <person name="Deshpande S."/>
            <person name="Cheng J.F."/>
            <person name="Tapia R."/>
            <person name="Han C."/>
            <person name="Goodwin L."/>
            <person name="Pitluck S."/>
            <person name="Liolios K."/>
            <person name="Pagani I."/>
            <person name="Ivanova N."/>
            <person name="Mavromatis K."/>
            <person name="Pati A."/>
            <person name="Chen A."/>
            <person name="Palaniappan K."/>
            <person name="Land M."/>
            <person name="Hauser L."/>
            <person name="Chang Y.J."/>
            <person name="Jeffries C.D."/>
            <person name="Detter J.C."/>
            <person name="Beck B."/>
            <person name="Woyke T."/>
            <person name="Bristow J."/>
            <person name="Eisen J.A."/>
            <person name="Markowitz V."/>
            <person name="Hugenholtz P."/>
            <person name="Kyrpides N.C."/>
            <person name="Klenk H.P."/>
        </authorList>
    </citation>
    <scope>NUCLEOTIDE SEQUENCE [LARGE SCALE GENOMIC DNA]</scope>
    <source>
        <strain evidence="8">ATCC 43644 / DSM 9630 / IS1B</strain>
    </source>
</reference>
<evidence type="ECO:0000256" key="1">
    <source>
        <dbReference type="ARBA" id="ARBA00004496"/>
    </source>
</evidence>
<dbReference type="Pfam" id="PF00381">
    <property type="entry name" value="PTS-HPr"/>
    <property type="match status" value="1"/>
</dbReference>
<evidence type="ECO:0000259" key="6">
    <source>
        <dbReference type="PROSITE" id="PS51350"/>
    </source>
</evidence>
<dbReference type="InterPro" id="IPR000032">
    <property type="entry name" value="HPr-like"/>
</dbReference>
<dbReference type="InParanoid" id="E8R4V0"/>
<evidence type="ECO:0000313" key="7">
    <source>
        <dbReference type="EMBL" id="ADV61696.1"/>
    </source>
</evidence>
<gene>
    <name evidence="7" type="ordered locus">Isop_1108</name>
</gene>
<dbReference type="KEGG" id="ipa:Isop_1108"/>
<dbReference type="eggNOG" id="COG1925">
    <property type="taxonomic scope" value="Bacteria"/>
</dbReference>
<dbReference type="RefSeq" id="WP_013563985.1">
    <property type="nucleotide sequence ID" value="NC_014962.1"/>
</dbReference>
<evidence type="ECO:0000256" key="2">
    <source>
        <dbReference type="ARBA" id="ARBA00010736"/>
    </source>
</evidence>
<proteinExistence type="inferred from homology"/>
<dbReference type="SUPFAM" id="SSF55594">
    <property type="entry name" value="HPr-like"/>
    <property type="match status" value="1"/>
</dbReference>
<evidence type="ECO:0000313" key="8">
    <source>
        <dbReference type="Proteomes" id="UP000008631"/>
    </source>
</evidence>
<comment type="similarity">
    <text evidence="2">Belongs to the HPr family.</text>
</comment>
<evidence type="ECO:0000256" key="5">
    <source>
        <dbReference type="SAM" id="MobiDB-lite"/>
    </source>
</evidence>
<dbReference type="CDD" id="cd00367">
    <property type="entry name" value="PTS-HPr_like"/>
    <property type="match status" value="1"/>
</dbReference>
<reference key="1">
    <citation type="submission" date="2010-11" db="EMBL/GenBank/DDBJ databases">
        <title>The complete sequence of chromosome of Isophaera pallida ATCC 43644.</title>
        <authorList>
            <consortium name="US DOE Joint Genome Institute (JGI-PGF)"/>
            <person name="Lucas S."/>
            <person name="Copeland A."/>
            <person name="Lapidus A."/>
            <person name="Bruce D."/>
            <person name="Goodwin L."/>
            <person name="Pitluck S."/>
            <person name="Kyrpides N."/>
            <person name="Mavromatis K."/>
            <person name="Pagani I."/>
            <person name="Ivanova N."/>
            <person name="Saunders E."/>
            <person name="Brettin T."/>
            <person name="Detter J.C."/>
            <person name="Han C."/>
            <person name="Tapia R."/>
            <person name="Land M."/>
            <person name="Hauser L."/>
            <person name="Markowitz V."/>
            <person name="Cheng J.-F."/>
            <person name="Hugenholtz P."/>
            <person name="Woyke T."/>
            <person name="Wu D."/>
            <person name="Eisen J.A."/>
        </authorList>
    </citation>
    <scope>NUCLEOTIDE SEQUENCE</scope>
    <source>
        <strain>ATCC 43644</strain>
    </source>
</reference>
<evidence type="ECO:0000256" key="4">
    <source>
        <dbReference type="ARBA" id="ARBA00022683"/>
    </source>
</evidence>
<dbReference type="PANTHER" id="PTHR33705">
    <property type="entry name" value="PHOSPHOCARRIER PROTEIN HPR"/>
    <property type="match status" value="1"/>
</dbReference>
<name>E8R4V0_ISOPI</name>
<dbReference type="InterPro" id="IPR050399">
    <property type="entry name" value="HPr"/>
</dbReference>
<accession>E8R4V0</accession>
<dbReference type="AlphaFoldDB" id="E8R4V0"/>
<keyword evidence="3" id="KW-0963">Cytoplasm</keyword>
<dbReference type="STRING" id="575540.Isop_1108"/>
<dbReference type="GO" id="GO:0009401">
    <property type="term" value="P:phosphoenolpyruvate-dependent sugar phosphotransferase system"/>
    <property type="evidence" value="ECO:0007669"/>
    <property type="project" value="UniProtKB-KW"/>
</dbReference>
<dbReference type="InterPro" id="IPR035895">
    <property type="entry name" value="HPr-like_sf"/>
</dbReference>
<dbReference type="PROSITE" id="PS51350">
    <property type="entry name" value="PTS_HPR_DOM"/>
    <property type="match status" value="1"/>
</dbReference>
<dbReference type="PRINTS" id="PR00107">
    <property type="entry name" value="PHOSPHOCPHPR"/>
</dbReference>
<keyword evidence="8" id="KW-1185">Reference proteome</keyword>
<evidence type="ECO:0000256" key="3">
    <source>
        <dbReference type="ARBA" id="ARBA00022490"/>
    </source>
</evidence>
<dbReference type="PANTHER" id="PTHR33705:SF2">
    <property type="entry name" value="PHOSPHOCARRIER PROTEIN NPR"/>
    <property type="match status" value="1"/>
</dbReference>
<keyword evidence="4" id="KW-0598">Phosphotransferase system</keyword>
<dbReference type="Proteomes" id="UP000008631">
    <property type="component" value="Chromosome"/>
</dbReference>
<comment type="subcellular location">
    <subcellularLocation>
        <location evidence="1">Cytoplasm</location>
    </subcellularLocation>
</comment>
<dbReference type="Gene3D" id="3.30.1340.10">
    <property type="entry name" value="HPr-like"/>
    <property type="match status" value="1"/>
</dbReference>
<organism evidence="7 8">
    <name type="scientific">Isosphaera pallida (strain ATCC 43644 / DSM 9630 / IS1B)</name>
    <dbReference type="NCBI Taxonomy" id="575540"/>
    <lineage>
        <taxon>Bacteria</taxon>
        <taxon>Pseudomonadati</taxon>
        <taxon>Planctomycetota</taxon>
        <taxon>Planctomycetia</taxon>
        <taxon>Isosphaerales</taxon>
        <taxon>Isosphaeraceae</taxon>
        <taxon>Isosphaera</taxon>
    </lineage>
</organism>
<dbReference type="OrthoDB" id="9809047at2"/>
<dbReference type="HOGENOM" id="CLU_136230_1_3_0"/>
<feature type="domain" description="HPr" evidence="6">
    <location>
        <begin position="6"/>
        <end position="93"/>
    </location>
</feature>
<dbReference type="FunCoup" id="E8R4V0">
    <property type="interactions" value="104"/>
</dbReference>
<dbReference type="NCBIfam" id="TIGR01003">
    <property type="entry name" value="PTS_HPr_family"/>
    <property type="match status" value="1"/>
</dbReference>
<sequence>MSEPSVARRQVEILNFLGLHLRPADQFVRLASRFQAEITVHYRGGSFNGKSILDLTSLAAERGTILELEARGPDAEAALEALAQLVAARFYEDEEEHPSSTTSDPSAPPTGADTNVEGRAP</sequence>
<feature type="region of interest" description="Disordered" evidence="5">
    <location>
        <begin position="90"/>
        <end position="121"/>
    </location>
</feature>
<dbReference type="GO" id="GO:0005737">
    <property type="term" value="C:cytoplasm"/>
    <property type="evidence" value="ECO:0007669"/>
    <property type="project" value="UniProtKB-SubCell"/>
</dbReference>
<dbReference type="EMBL" id="CP002353">
    <property type="protein sequence ID" value="ADV61696.1"/>
    <property type="molecule type" value="Genomic_DNA"/>
</dbReference>
<protein>
    <submittedName>
        <fullName evidence="7">Phosphotransferase system, phosphocarrier protein HPr</fullName>
    </submittedName>
</protein>